<evidence type="ECO:0000259" key="5">
    <source>
        <dbReference type="PROSITE" id="PS50893"/>
    </source>
</evidence>
<dbReference type="RefSeq" id="WP_230867112.1">
    <property type="nucleotide sequence ID" value="NZ_CP046640.1"/>
</dbReference>
<evidence type="ECO:0000256" key="2">
    <source>
        <dbReference type="ARBA" id="ARBA00022448"/>
    </source>
</evidence>
<dbReference type="SUPFAM" id="SSF52540">
    <property type="entry name" value="P-loop containing nucleoside triphosphate hydrolases"/>
    <property type="match status" value="1"/>
</dbReference>
<evidence type="ECO:0000313" key="6">
    <source>
        <dbReference type="EMBL" id="QTL98710.1"/>
    </source>
</evidence>
<gene>
    <name evidence="6" type="ORF">GM661_12405</name>
</gene>
<dbReference type="GO" id="GO:0005524">
    <property type="term" value="F:ATP binding"/>
    <property type="evidence" value="ECO:0007669"/>
    <property type="project" value="UniProtKB-KW"/>
</dbReference>
<comment type="similarity">
    <text evidence="1">Belongs to the ABC transporter superfamily.</text>
</comment>
<evidence type="ECO:0000256" key="4">
    <source>
        <dbReference type="ARBA" id="ARBA00022840"/>
    </source>
</evidence>
<dbReference type="Proteomes" id="UP000665020">
    <property type="component" value="Chromosome"/>
</dbReference>
<sequence>MKAIEVSDVSVYYDNVCAIRDVNLEISENEFLAIIGPNGAGKSTLLKVILGLIRPVNGEVKVFGNSIKKREKLIGYVPQAIEFDRNFPISVRDVILMGRLRSNFTFFHSYSKEDVQKAVDIMDRLELADLKERQIGQLSSGQLQRVLIARALAVEPKIMLLDEPTASVDLNSRNKIYSILNDLKKEMTIVAVTHDMAAISTYFDSVACLNKDLHYHGDKELEEAALKKVYGCPIELIAHGVPHRVFRAHEE</sequence>
<evidence type="ECO:0000256" key="1">
    <source>
        <dbReference type="ARBA" id="ARBA00005417"/>
    </source>
</evidence>
<dbReference type="PROSITE" id="PS00211">
    <property type="entry name" value="ABC_TRANSPORTER_1"/>
    <property type="match status" value="1"/>
</dbReference>
<dbReference type="SMART" id="SM00382">
    <property type="entry name" value="AAA"/>
    <property type="match status" value="1"/>
</dbReference>
<dbReference type="AlphaFoldDB" id="A0A8A7KBV1"/>
<dbReference type="GO" id="GO:0016887">
    <property type="term" value="F:ATP hydrolysis activity"/>
    <property type="evidence" value="ECO:0007669"/>
    <property type="project" value="InterPro"/>
</dbReference>
<keyword evidence="4 6" id="KW-0067">ATP-binding</keyword>
<dbReference type="InterPro" id="IPR027417">
    <property type="entry name" value="P-loop_NTPase"/>
</dbReference>
<dbReference type="InterPro" id="IPR003439">
    <property type="entry name" value="ABC_transporter-like_ATP-bd"/>
</dbReference>
<proteinExistence type="inferred from homology"/>
<dbReference type="InterPro" id="IPR050153">
    <property type="entry name" value="Metal_Ion_Import_ABC"/>
</dbReference>
<dbReference type="KEGG" id="ifn:GM661_12405"/>
<name>A0A8A7KBV1_9FIRM</name>
<dbReference type="FunFam" id="3.40.50.300:FF:000134">
    <property type="entry name" value="Iron-enterobactin ABC transporter ATP-binding protein"/>
    <property type="match status" value="1"/>
</dbReference>
<keyword evidence="3" id="KW-0547">Nucleotide-binding</keyword>
<feature type="domain" description="ABC transporter" evidence="5">
    <location>
        <begin position="4"/>
        <end position="236"/>
    </location>
</feature>
<protein>
    <submittedName>
        <fullName evidence="6">ATP-binding cassette domain-containing protein</fullName>
    </submittedName>
</protein>
<dbReference type="PANTHER" id="PTHR42734">
    <property type="entry name" value="METAL TRANSPORT SYSTEM ATP-BINDING PROTEIN TM_0124-RELATED"/>
    <property type="match status" value="1"/>
</dbReference>
<dbReference type="Pfam" id="PF00005">
    <property type="entry name" value="ABC_tran"/>
    <property type="match status" value="1"/>
</dbReference>
<dbReference type="Gene3D" id="3.40.50.300">
    <property type="entry name" value="P-loop containing nucleotide triphosphate hydrolases"/>
    <property type="match status" value="1"/>
</dbReference>
<organism evidence="6 7">
    <name type="scientific">Iocasia fonsfrigidae</name>
    <dbReference type="NCBI Taxonomy" id="2682810"/>
    <lineage>
        <taxon>Bacteria</taxon>
        <taxon>Bacillati</taxon>
        <taxon>Bacillota</taxon>
        <taxon>Clostridia</taxon>
        <taxon>Halanaerobiales</taxon>
        <taxon>Halanaerobiaceae</taxon>
        <taxon>Iocasia</taxon>
    </lineage>
</organism>
<dbReference type="CDD" id="cd03235">
    <property type="entry name" value="ABC_Metallic_Cations"/>
    <property type="match status" value="1"/>
</dbReference>
<accession>A0A8A7KBV1</accession>
<dbReference type="PANTHER" id="PTHR42734:SF17">
    <property type="entry name" value="METAL TRANSPORT SYSTEM ATP-BINDING PROTEIN TM_0124-RELATED"/>
    <property type="match status" value="1"/>
</dbReference>
<dbReference type="PROSITE" id="PS50893">
    <property type="entry name" value="ABC_TRANSPORTER_2"/>
    <property type="match status" value="1"/>
</dbReference>
<keyword evidence="7" id="KW-1185">Reference proteome</keyword>
<dbReference type="InterPro" id="IPR017871">
    <property type="entry name" value="ABC_transporter-like_CS"/>
</dbReference>
<evidence type="ECO:0000313" key="7">
    <source>
        <dbReference type="Proteomes" id="UP000665020"/>
    </source>
</evidence>
<dbReference type="InterPro" id="IPR003593">
    <property type="entry name" value="AAA+_ATPase"/>
</dbReference>
<evidence type="ECO:0000256" key="3">
    <source>
        <dbReference type="ARBA" id="ARBA00022741"/>
    </source>
</evidence>
<dbReference type="EMBL" id="CP046640">
    <property type="protein sequence ID" value="QTL98710.1"/>
    <property type="molecule type" value="Genomic_DNA"/>
</dbReference>
<reference evidence="6" key="1">
    <citation type="submission" date="2019-12" db="EMBL/GenBank/DDBJ databases">
        <authorList>
            <person name="zhang j."/>
            <person name="sun C.M."/>
        </authorList>
    </citation>
    <scope>NUCLEOTIDE SEQUENCE</scope>
    <source>
        <strain evidence="6">NS-1</strain>
    </source>
</reference>
<keyword evidence="2" id="KW-0813">Transport</keyword>